<reference evidence="2" key="1">
    <citation type="submission" date="2023-03" db="EMBL/GenBank/DDBJ databases">
        <title>Massive genome expansion in bonnet fungi (Mycena s.s.) driven by repeated elements and novel gene families across ecological guilds.</title>
        <authorList>
            <consortium name="Lawrence Berkeley National Laboratory"/>
            <person name="Harder C.B."/>
            <person name="Miyauchi S."/>
            <person name="Viragh M."/>
            <person name="Kuo A."/>
            <person name="Thoen E."/>
            <person name="Andreopoulos B."/>
            <person name="Lu D."/>
            <person name="Skrede I."/>
            <person name="Drula E."/>
            <person name="Henrissat B."/>
            <person name="Morin E."/>
            <person name="Kohler A."/>
            <person name="Barry K."/>
            <person name="LaButti K."/>
            <person name="Morin E."/>
            <person name="Salamov A."/>
            <person name="Lipzen A."/>
            <person name="Mereny Z."/>
            <person name="Hegedus B."/>
            <person name="Baldrian P."/>
            <person name="Stursova M."/>
            <person name="Weitz H."/>
            <person name="Taylor A."/>
            <person name="Grigoriev I.V."/>
            <person name="Nagy L.G."/>
            <person name="Martin F."/>
            <person name="Kauserud H."/>
        </authorList>
    </citation>
    <scope>NUCLEOTIDE SEQUENCE</scope>
    <source>
        <strain evidence="2">9284</strain>
    </source>
</reference>
<evidence type="ECO:0000313" key="3">
    <source>
        <dbReference type="Proteomes" id="UP001221142"/>
    </source>
</evidence>
<feature type="region of interest" description="Disordered" evidence="1">
    <location>
        <begin position="127"/>
        <end position="162"/>
    </location>
</feature>
<feature type="region of interest" description="Disordered" evidence="1">
    <location>
        <begin position="221"/>
        <end position="255"/>
    </location>
</feature>
<proteinExistence type="predicted"/>
<dbReference type="Proteomes" id="UP001221142">
    <property type="component" value="Unassembled WGS sequence"/>
</dbReference>
<keyword evidence="3" id="KW-1185">Reference proteome</keyword>
<dbReference type="AlphaFoldDB" id="A0AAD7CG05"/>
<dbReference type="EMBL" id="JARKIF010000002">
    <property type="protein sequence ID" value="KAJ7647679.1"/>
    <property type="molecule type" value="Genomic_DNA"/>
</dbReference>
<name>A0AAD7CG05_9AGAR</name>
<feature type="compositionally biased region" description="Polar residues" evidence="1">
    <location>
        <begin position="134"/>
        <end position="146"/>
    </location>
</feature>
<organism evidence="2 3">
    <name type="scientific">Roridomyces roridus</name>
    <dbReference type="NCBI Taxonomy" id="1738132"/>
    <lineage>
        <taxon>Eukaryota</taxon>
        <taxon>Fungi</taxon>
        <taxon>Dikarya</taxon>
        <taxon>Basidiomycota</taxon>
        <taxon>Agaricomycotina</taxon>
        <taxon>Agaricomycetes</taxon>
        <taxon>Agaricomycetidae</taxon>
        <taxon>Agaricales</taxon>
        <taxon>Marasmiineae</taxon>
        <taxon>Mycenaceae</taxon>
        <taxon>Roridomyces</taxon>
    </lineage>
</organism>
<sequence length="255" mass="27841">MAFFAGATNFTVQGGTFNTISGDLNEHHQHYSVYTVNSNNNYNDDEYRQHYNPPRGPQPPRGYPPPGVSRGPPPRHRPRHHHQEYASYGRGLYYNNTEANWGDRSDLEAAMDAPGHVEIVEGEFLSHSGRSHSRNSTQDRQASSPSPAAMDPISSDVPDQGITTSTVVNGVVVEEEEDDEDMPPVDADVAASTPSPAPAGQPSRSHLDSLRMNMAGLNIEGDAGVQEVRATDKTPSAERKRGNPFSTFGRKFAKS</sequence>
<evidence type="ECO:0000256" key="1">
    <source>
        <dbReference type="SAM" id="MobiDB-lite"/>
    </source>
</evidence>
<feature type="compositionally biased region" description="Basic and acidic residues" evidence="1">
    <location>
        <begin position="229"/>
        <end position="241"/>
    </location>
</feature>
<feature type="region of interest" description="Disordered" evidence="1">
    <location>
        <begin position="36"/>
        <end position="81"/>
    </location>
</feature>
<feature type="region of interest" description="Disordered" evidence="1">
    <location>
        <begin position="175"/>
        <end position="207"/>
    </location>
</feature>
<comment type="caution">
    <text evidence="2">The sequence shown here is derived from an EMBL/GenBank/DDBJ whole genome shotgun (WGS) entry which is preliminary data.</text>
</comment>
<accession>A0AAD7CG05</accession>
<protein>
    <submittedName>
        <fullName evidence="2">Uncharacterized protein</fullName>
    </submittedName>
</protein>
<gene>
    <name evidence="2" type="ORF">FB45DRAFT_894144</name>
</gene>
<feature type="compositionally biased region" description="Pro residues" evidence="1">
    <location>
        <begin position="54"/>
        <end position="67"/>
    </location>
</feature>
<evidence type="ECO:0000313" key="2">
    <source>
        <dbReference type="EMBL" id="KAJ7647679.1"/>
    </source>
</evidence>